<comment type="caution">
    <text evidence="2">The sequence shown here is derived from an EMBL/GenBank/DDBJ whole genome shotgun (WGS) entry which is preliminary data.</text>
</comment>
<protein>
    <submittedName>
        <fullName evidence="2">Uncharacterized protein</fullName>
    </submittedName>
</protein>
<keyword evidence="1" id="KW-0472">Membrane</keyword>
<gene>
    <name evidence="2" type="ORF">EU555_09680</name>
</gene>
<name>A0A4Z0NTF9_9HYPH</name>
<feature type="transmembrane region" description="Helical" evidence="1">
    <location>
        <begin position="35"/>
        <end position="56"/>
    </location>
</feature>
<proteinExistence type="predicted"/>
<keyword evidence="1" id="KW-0812">Transmembrane</keyword>
<keyword evidence="3" id="KW-1185">Reference proteome</keyword>
<accession>A0A4Z0NTF9</accession>
<organism evidence="2 3">
    <name type="scientific">Methylobacterium nonmethylotrophicum</name>
    <dbReference type="NCBI Taxonomy" id="1141884"/>
    <lineage>
        <taxon>Bacteria</taxon>
        <taxon>Pseudomonadati</taxon>
        <taxon>Pseudomonadota</taxon>
        <taxon>Alphaproteobacteria</taxon>
        <taxon>Hyphomicrobiales</taxon>
        <taxon>Methylobacteriaceae</taxon>
        <taxon>Methylobacterium</taxon>
    </lineage>
</organism>
<dbReference type="AlphaFoldDB" id="A0A4Z0NTF9"/>
<dbReference type="OrthoDB" id="8004427at2"/>
<evidence type="ECO:0000313" key="3">
    <source>
        <dbReference type="Proteomes" id="UP000297535"/>
    </source>
</evidence>
<dbReference type="Proteomes" id="UP000297535">
    <property type="component" value="Unassembled WGS sequence"/>
</dbReference>
<evidence type="ECO:0000256" key="1">
    <source>
        <dbReference type="SAM" id="Phobius"/>
    </source>
</evidence>
<dbReference type="EMBL" id="SRLB01000006">
    <property type="protein sequence ID" value="TGE00174.1"/>
    <property type="molecule type" value="Genomic_DNA"/>
</dbReference>
<sequence>MASPLPLVCRSDGPEPLTLGGGALRRPASRLPIAMLVRGLAVIAGLGMPVAAATLADLAHPASPSTATR</sequence>
<reference evidence="2 3" key="1">
    <citation type="submission" date="2019-04" db="EMBL/GenBank/DDBJ databases">
        <authorList>
            <person name="Feng G."/>
            <person name="Zhu H."/>
        </authorList>
    </citation>
    <scope>NUCLEOTIDE SEQUENCE [LARGE SCALE GENOMIC DNA]</scope>
    <source>
        <strain evidence="2 3">6HR-1</strain>
    </source>
</reference>
<dbReference type="RefSeq" id="WP_135414457.1">
    <property type="nucleotide sequence ID" value="NZ_SRLB01000006.1"/>
</dbReference>
<evidence type="ECO:0000313" key="2">
    <source>
        <dbReference type="EMBL" id="TGE00174.1"/>
    </source>
</evidence>
<keyword evidence="1" id="KW-1133">Transmembrane helix</keyword>